<comment type="caution">
    <text evidence="7">The sequence shown here is derived from an EMBL/GenBank/DDBJ whole genome shotgun (WGS) entry which is preliminary data.</text>
</comment>
<comment type="similarity">
    <text evidence="1">Belongs to the 5'(3')-deoxyribonucleotidase family.</text>
</comment>
<keyword evidence="6" id="KW-1133">Transmembrane helix</keyword>
<feature type="transmembrane region" description="Helical" evidence="6">
    <location>
        <begin position="20"/>
        <end position="40"/>
    </location>
</feature>
<evidence type="ECO:0000256" key="2">
    <source>
        <dbReference type="ARBA" id="ARBA00022723"/>
    </source>
</evidence>
<evidence type="ECO:0000256" key="1">
    <source>
        <dbReference type="ARBA" id="ARBA00009589"/>
    </source>
</evidence>
<dbReference type="OrthoDB" id="1808002at2759"/>
<reference evidence="7 8" key="1">
    <citation type="journal article" date="2020" name="IScience">
        <title>Genome Sequencing of the Endangered Kingdonia uniflora (Circaeasteraceae, Ranunculales) Reveals Potential Mechanisms of Evolutionary Specialization.</title>
        <authorList>
            <person name="Sun Y."/>
            <person name="Deng T."/>
            <person name="Zhang A."/>
            <person name="Moore M.J."/>
            <person name="Landis J.B."/>
            <person name="Lin N."/>
            <person name="Zhang H."/>
            <person name="Zhang X."/>
            <person name="Huang J."/>
            <person name="Zhang X."/>
            <person name="Sun H."/>
            <person name="Wang H."/>
        </authorList>
    </citation>
    <scope>NUCLEOTIDE SEQUENCE [LARGE SCALE GENOMIC DNA]</scope>
    <source>
        <strain evidence="7">TB1705</strain>
        <tissue evidence="7">Leaf</tissue>
    </source>
</reference>
<dbReference type="GO" id="GO:0008253">
    <property type="term" value="F:5'-nucleotidase activity"/>
    <property type="evidence" value="ECO:0007669"/>
    <property type="project" value="TreeGrafter"/>
</dbReference>
<dbReference type="InterPro" id="IPR008380">
    <property type="entry name" value="HAD-SF_hydro_IG_5-nucl"/>
</dbReference>
<evidence type="ECO:0000256" key="4">
    <source>
        <dbReference type="ARBA" id="ARBA00022842"/>
    </source>
</evidence>
<feature type="region of interest" description="Disordered" evidence="5">
    <location>
        <begin position="301"/>
        <end position="347"/>
    </location>
</feature>
<keyword evidence="8" id="KW-1185">Reference proteome</keyword>
<sequence>MWHRLLIYQLRGGDLFGLPVGFIADSLGATIGAAVAFLFSRTSYKIDMRKQVFCNRSLNMKNIIAVTFDMDYTLAQYMPESFKSLAIDSTIRKLLLKWTFDWEYMVRGLVLDKKTSLILKLLKWTFDWEYMVRGLVLDKKTGLFLKVSYLASLDYRCICKTWCAIIDDYRFAKMQLSLSIKNNSVSCTSFILFAFDHGYLEQAYLVEDKGRLGLVVCGIAKNSITVERQYIIVEGNIFHGLFLKHCNCLRKVHNPDIRKSAELPPPDGVGAGLVVFKLDFDVIGKEFMVLRYRSNPREYMNVKPEEDSVNEESESEEESENEFEEKSDNEDSEEDVQIEESEEDVQIEGSKIKEFEAEVLTLGTNTWRRVGVPPYELSMSPFYFNGAIHWITKFKNNLLLIASFDMASE</sequence>
<dbReference type="GO" id="GO:0046872">
    <property type="term" value="F:metal ion binding"/>
    <property type="evidence" value="ECO:0007669"/>
    <property type="project" value="UniProtKB-KW"/>
</dbReference>
<dbReference type="Proteomes" id="UP000541444">
    <property type="component" value="Unassembled WGS sequence"/>
</dbReference>
<dbReference type="PANTHER" id="PTHR12103:SF15">
    <property type="entry name" value="CYTOSOLIC PURINE 5'-NUCLEOTIDASE"/>
    <property type="match status" value="1"/>
</dbReference>
<name>A0A7J7NWQ1_9MAGN</name>
<dbReference type="InterPro" id="IPR036412">
    <property type="entry name" value="HAD-like_sf"/>
</dbReference>
<keyword evidence="6" id="KW-0472">Membrane</keyword>
<dbReference type="SUPFAM" id="SSF56784">
    <property type="entry name" value="HAD-like"/>
    <property type="match status" value="1"/>
</dbReference>
<dbReference type="Gene3D" id="3.40.50.1000">
    <property type="entry name" value="HAD superfamily/HAD-like"/>
    <property type="match status" value="1"/>
</dbReference>
<evidence type="ECO:0000313" key="8">
    <source>
        <dbReference type="Proteomes" id="UP000541444"/>
    </source>
</evidence>
<dbReference type="Pfam" id="PF05761">
    <property type="entry name" value="5_nucleotid"/>
    <property type="match status" value="1"/>
</dbReference>
<evidence type="ECO:0000256" key="3">
    <source>
        <dbReference type="ARBA" id="ARBA00022801"/>
    </source>
</evidence>
<keyword evidence="6" id="KW-0812">Transmembrane</keyword>
<organism evidence="7 8">
    <name type="scientific">Kingdonia uniflora</name>
    <dbReference type="NCBI Taxonomy" id="39325"/>
    <lineage>
        <taxon>Eukaryota</taxon>
        <taxon>Viridiplantae</taxon>
        <taxon>Streptophyta</taxon>
        <taxon>Embryophyta</taxon>
        <taxon>Tracheophyta</taxon>
        <taxon>Spermatophyta</taxon>
        <taxon>Magnoliopsida</taxon>
        <taxon>Ranunculales</taxon>
        <taxon>Circaeasteraceae</taxon>
        <taxon>Kingdonia</taxon>
    </lineage>
</organism>
<proteinExistence type="inferred from homology"/>
<protein>
    <submittedName>
        <fullName evidence="7">Uncharacterized protein</fullName>
    </submittedName>
</protein>
<evidence type="ECO:0000256" key="5">
    <source>
        <dbReference type="SAM" id="MobiDB-lite"/>
    </source>
</evidence>
<dbReference type="InterPro" id="IPR023214">
    <property type="entry name" value="HAD_sf"/>
</dbReference>
<dbReference type="PANTHER" id="PTHR12103">
    <property type="entry name" value="5'-NUCLEOTIDASE DOMAIN-CONTAINING"/>
    <property type="match status" value="1"/>
</dbReference>
<dbReference type="EMBL" id="JACGCM010000479">
    <property type="protein sequence ID" value="KAF6171523.1"/>
    <property type="molecule type" value="Genomic_DNA"/>
</dbReference>
<keyword evidence="2" id="KW-0479">Metal-binding</keyword>
<accession>A0A7J7NWQ1</accession>
<keyword evidence="4" id="KW-0460">Magnesium</keyword>
<evidence type="ECO:0000313" key="7">
    <source>
        <dbReference type="EMBL" id="KAF6171523.1"/>
    </source>
</evidence>
<gene>
    <name evidence="7" type="ORF">GIB67_018047</name>
</gene>
<feature type="compositionally biased region" description="Acidic residues" evidence="5">
    <location>
        <begin position="307"/>
        <end position="346"/>
    </location>
</feature>
<keyword evidence="3" id="KW-0378">Hydrolase</keyword>
<evidence type="ECO:0000256" key="6">
    <source>
        <dbReference type="SAM" id="Phobius"/>
    </source>
</evidence>
<dbReference type="AlphaFoldDB" id="A0A7J7NWQ1"/>